<feature type="region of interest" description="Disordered" evidence="1">
    <location>
        <begin position="1"/>
        <end position="107"/>
    </location>
</feature>
<evidence type="ECO:0000256" key="1">
    <source>
        <dbReference type="SAM" id="MobiDB-lite"/>
    </source>
</evidence>
<feature type="region of interest" description="Disordered" evidence="1">
    <location>
        <begin position="124"/>
        <end position="144"/>
    </location>
</feature>
<evidence type="ECO:0000313" key="2">
    <source>
        <dbReference type="EMBL" id="PVH63105.1"/>
    </source>
</evidence>
<protein>
    <submittedName>
        <fullName evidence="2">Uncharacterized protein</fullName>
    </submittedName>
</protein>
<feature type="compositionally biased region" description="Basic and acidic residues" evidence="1">
    <location>
        <begin position="192"/>
        <end position="220"/>
    </location>
</feature>
<dbReference type="AlphaFoldDB" id="A0A2T8KLP7"/>
<reference evidence="2" key="1">
    <citation type="submission" date="2018-04" db="EMBL/GenBank/DDBJ databases">
        <title>WGS assembly of Panicum hallii.</title>
        <authorList>
            <person name="Lovell J."/>
            <person name="Jenkins J."/>
            <person name="Lowry D."/>
            <person name="Mamidi S."/>
            <person name="Sreedasyam A."/>
            <person name="Weng X."/>
            <person name="Barry K."/>
            <person name="Bonette J."/>
            <person name="Campitelli B."/>
            <person name="Daum C."/>
            <person name="Gordon S."/>
            <person name="Gould B."/>
            <person name="Lipzen A."/>
            <person name="Macqueen A."/>
            <person name="Palacio-Mejia J."/>
            <person name="Plott C."/>
            <person name="Shakirov E."/>
            <person name="Shu S."/>
            <person name="Yoshinaga Y."/>
            <person name="Zane M."/>
            <person name="Rokhsar D."/>
            <person name="Grimwood J."/>
            <person name="Schmutz J."/>
            <person name="Juenger T."/>
        </authorList>
    </citation>
    <scope>NUCLEOTIDE SEQUENCE [LARGE SCALE GENOMIC DNA]</scope>
    <source>
        <strain evidence="2">FIL2</strain>
    </source>
</reference>
<dbReference type="EMBL" id="CM008048">
    <property type="protein sequence ID" value="PVH63105.1"/>
    <property type="molecule type" value="Genomic_DNA"/>
</dbReference>
<feature type="compositionally biased region" description="Basic residues" evidence="1">
    <location>
        <begin position="45"/>
        <end position="61"/>
    </location>
</feature>
<gene>
    <name evidence="2" type="ORF">PAHAL_3G475100</name>
</gene>
<name>A0A2T8KLP7_9POAL</name>
<feature type="compositionally biased region" description="Pro residues" evidence="1">
    <location>
        <begin position="77"/>
        <end position="96"/>
    </location>
</feature>
<organism evidence="2">
    <name type="scientific">Panicum hallii</name>
    <dbReference type="NCBI Taxonomy" id="206008"/>
    <lineage>
        <taxon>Eukaryota</taxon>
        <taxon>Viridiplantae</taxon>
        <taxon>Streptophyta</taxon>
        <taxon>Embryophyta</taxon>
        <taxon>Tracheophyta</taxon>
        <taxon>Spermatophyta</taxon>
        <taxon>Magnoliopsida</taxon>
        <taxon>Liliopsida</taxon>
        <taxon>Poales</taxon>
        <taxon>Poaceae</taxon>
        <taxon>PACMAD clade</taxon>
        <taxon>Panicoideae</taxon>
        <taxon>Panicodae</taxon>
        <taxon>Paniceae</taxon>
        <taxon>Panicinae</taxon>
        <taxon>Panicum</taxon>
        <taxon>Panicum sect. Panicum</taxon>
    </lineage>
</organism>
<sequence length="220" mass="22475">MLFPSPFAGRRPTIDALRGHPPWSSAEAAALELRSRRAPDNAGGRSRRAPPHQVPRGRLRLVRASDLRSITRSAPPRLHPPIPSAPARSPPSPRPVQEPRSAAASPPACRSTMVAAFGECGAGGEGGSAAGGSRGAGGGEGGSPLPSPCVAAHAHLDGGVPMVAGRVQQLLQRGATALEWCGGPAPAADAGEEGRRSALGRGEEGGGARGWRKETNRFSI</sequence>
<feature type="region of interest" description="Disordered" evidence="1">
    <location>
        <begin position="186"/>
        <end position="220"/>
    </location>
</feature>
<proteinExistence type="predicted"/>
<dbReference type="Gramene" id="PVH63105">
    <property type="protein sequence ID" value="PVH63105"/>
    <property type="gene ID" value="PAHAL_3G475100"/>
</dbReference>
<feature type="compositionally biased region" description="Gly residues" evidence="1">
    <location>
        <begin position="124"/>
        <end position="142"/>
    </location>
</feature>
<accession>A0A2T8KLP7</accession>
<dbReference type="Proteomes" id="UP000243499">
    <property type="component" value="Chromosome 3"/>
</dbReference>